<evidence type="ECO:0000256" key="5">
    <source>
        <dbReference type="ARBA" id="ARBA00023136"/>
    </source>
</evidence>
<comment type="similarity">
    <text evidence="7">Belongs to the mitochondrial carrier (TC 2.A.29) family.</text>
</comment>
<accession>A0A068RZM1</accession>
<dbReference type="GO" id="GO:0016020">
    <property type="term" value="C:membrane"/>
    <property type="evidence" value="ECO:0007669"/>
    <property type="project" value="UniProtKB-SubCell"/>
</dbReference>
<dbReference type="AlphaFoldDB" id="A0A068RZM1"/>
<keyword evidence="7" id="KW-0813">Transport</keyword>
<sequence length="475" mass="53408">MPADQSHPFATFPAAPGKGVNGLRPYYTPGLLNDNYTPIVGQGPGSVVPYYANDHDDLIDSRAAARELVNFTVLKFLTTAISCPFEVSKTLLQVQYMPHEDVEVTAAASAASREDDDEHHEQQQQQDFSSDEDEDEEDFYGSRHETEPAPTATMSHEDPEFKKSMAVDSSGYVIRKSVYDDATRPAYQLKPLDGGVWQGIGRLLKQPHEGWSSLFKGQYTNWLYEIMHLFLQPTLEGSLNDMFDLYDDTIPLVHLDRVGPNLATLVGSNLIVGFLLSPLELIRTRLVVQSASPLHRKYKGPMDALRTILAEEGGLRGLYLSHNLIPTVLFHTVVPLLQNTTPLIIDRVFHISANDSPFLYSLAELGLNTLEILITLPLDTIRKRMQCQIRTRTPGKKRFSPVVALRPVPYTGVADACYRIVKEEGGRRKRKHKRTMFTGWGLRGLYQGFSMQFSSNVMLFVMHAINGVDDEYEDF</sequence>
<dbReference type="Pfam" id="PF00153">
    <property type="entry name" value="Mito_carr"/>
    <property type="match status" value="1"/>
</dbReference>
<evidence type="ECO:0000256" key="1">
    <source>
        <dbReference type="ARBA" id="ARBA00004141"/>
    </source>
</evidence>
<dbReference type="STRING" id="1263082.A0A068RZM1"/>
<keyword evidence="4" id="KW-1133">Transmembrane helix</keyword>
<evidence type="ECO:0000256" key="7">
    <source>
        <dbReference type="RuleBase" id="RU000488"/>
    </source>
</evidence>
<proteinExistence type="inferred from homology"/>
<evidence type="ECO:0000256" key="3">
    <source>
        <dbReference type="ARBA" id="ARBA00022737"/>
    </source>
</evidence>
<name>A0A068RZM1_9FUNG</name>
<keyword evidence="3" id="KW-0677">Repeat</keyword>
<dbReference type="VEuPathDB" id="FungiDB:LCOR_06221.1"/>
<organism evidence="9 10">
    <name type="scientific">Lichtheimia corymbifera JMRC:FSU:9682</name>
    <dbReference type="NCBI Taxonomy" id="1263082"/>
    <lineage>
        <taxon>Eukaryota</taxon>
        <taxon>Fungi</taxon>
        <taxon>Fungi incertae sedis</taxon>
        <taxon>Mucoromycota</taxon>
        <taxon>Mucoromycotina</taxon>
        <taxon>Mucoromycetes</taxon>
        <taxon>Mucorales</taxon>
        <taxon>Lichtheimiaceae</taxon>
        <taxon>Lichtheimia</taxon>
    </lineage>
</organism>
<evidence type="ECO:0000313" key="9">
    <source>
        <dbReference type="EMBL" id="CDH55027.1"/>
    </source>
</evidence>
<dbReference type="OrthoDB" id="77989at2759"/>
<dbReference type="Gene3D" id="1.50.40.10">
    <property type="entry name" value="Mitochondrial carrier domain"/>
    <property type="match status" value="1"/>
</dbReference>
<gene>
    <name evidence="9" type="ORF">LCOR_06221.1</name>
</gene>
<evidence type="ECO:0000256" key="8">
    <source>
        <dbReference type="SAM" id="MobiDB-lite"/>
    </source>
</evidence>
<comment type="caution">
    <text evidence="9">The sequence shown here is derived from an EMBL/GenBank/DDBJ whole genome shotgun (WGS) entry which is preliminary data.</text>
</comment>
<feature type="compositionally biased region" description="Acidic residues" evidence="8">
    <location>
        <begin position="129"/>
        <end position="139"/>
    </location>
</feature>
<dbReference type="EMBL" id="CBTN010000027">
    <property type="protein sequence ID" value="CDH55027.1"/>
    <property type="molecule type" value="Genomic_DNA"/>
</dbReference>
<dbReference type="InterPro" id="IPR018108">
    <property type="entry name" value="MCP_transmembrane"/>
</dbReference>
<protein>
    <submittedName>
        <fullName evidence="9">Mitochondrial carrier</fullName>
    </submittedName>
</protein>
<evidence type="ECO:0000256" key="2">
    <source>
        <dbReference type="ARBA" id="ARBA00022692"/>
    </source>
</evidence>
<dbReference type="PROSITE" id="PS50920">
    <property type="entry name" value="SOLCAR"/>
    <property type="match status" value="1"/>
</dbReference>
<dbReference type="InterPro" id="IPR023395">
    <property type="entry name" value="MCP_dom_sf"/>
</dbReference>
<keyword evidence="2 6" id="KW-0812">Transmembrane</keyword>
<evidence type="ECO:0000313" key="10">
    <source>
        <dbReference type="Proteomes" id="UP000027586"/>
    </source>
</evidence>
<dbReference type="Proteomes" id="UP000027586">
    <property type="component" value="Unassembled WGS sequence"/>
</dbReference>
<reference evidence="9" key="1">
    <citation type="submission" date="2013-08" db="EMBL/GenBank/DDBJ databases">
        <title>Gene expansion shapes genome architecture in the human pathogen Lichtheimia corymbifera: an evolutionary genomics analysis in the ancient terrestrial Mucorales (Mucoromycotina).</title>
        <authorList>
            <person name="Schwartze V.U."/>
            <person name="Winter S."/>
            <person name="Shelest E."/>
            <person name="Marcet-Houben M."/>
            <person name="Horn F."/>
            <person name="Wehner S."/>
            <person name="Hoffmann K."/>
            <person name="Riege K."/>
            <person name="Sammeth M."/>
            <person name="Nowrousian M."/>
            <person name="Valiante V."/>
            <person name="Linde J."/>
            <person name="Jacobsen I.D."/>
            <person name="Marz M."/>
            <person name="Brakhage A.A."/>
            <person name="Gabaldon T."/>
            <person name="Bocker S."/>
            <person name="Voigt K."/>
        </authorList>
    </citation>
    <scope>NUCLEOTIDE SEQUENCE [LARGE SCALE GENOMIC DNA]</scope>
    <source>
        <strain evidence="9">FSU 9682</strain>
    </source>
</reference>
<evidence type="ECO:0000256" key="4">
    <source>
        <dbReference type="ARBA" id="ARBA00022989"/>
    </source>
</evidence>
<evidence type="ECO:0000256" key="6">
    <source>
        <dbReference type="PROSITE-ProRule" id="PRU00282"/>
    </source>
</evidence>
<feature type="region of interest" description="Disordered" evidence="8">
    <location>
        <begin position="105"/>
        <end position="161"/>
    </location>
</feature>
<dbReference type="SUPFAM" id="SSF103506">
    <property type="entry name" value="Mitochondrial carrier"/>
    <property type="match status" value="1"/>
</dbReference>
<dbReference type="PANTHER" id="PTHR24089">
    <property type="entry name" value="SOLUTE CARRIER FAMILY 25"/>
    <property type="match status" value="1"/>
</dbReference>
<keyword evidence="10" id="KW-1185">Reference proteome</keyword>
<keyword evidence="5 6" id="KW-0472">Membrane</keyword>
<comment type="subcellular location">
    <subcellularLocation>
        <location evidence="1">Membrane</location>
        <topology evidence="1">Multi-pass membrane protein</topology>
    </subcellularLocation>
</comment>
<feature type="repeat" description="Solcar" evidence="6">
    <location>
        <begin position="355"/>
        <end position="457"/>
    </location>
</feature>